<feature type="non-terminal residue" evidence="5">
    <location>
        <position position="1"/>
    </location>
</feature>
<dbReference type="Gene3D" id="3.20.20.70">
    <property type="entry name" value="Aldolase class I"/>
    <property type="match status" value="1"/>
</dbReference>
<evidence type="ECO:0000259" key="4">
    <source>
        <dbReference type="PROSITE" id="PS50977"/>
    </source>
</evidence>
<dbReference type="SUPFAM" id="SSF46689">
    <property type="entry name" value="Homeodomain-like"/>
    <property type="match status" value="1"/>
</dbReference>
<evidence type="ECO:0000313" key="6">
    <source>
        <dbReference type="Proteomes" id="UP001597045"/>
    </source>
</evidence>
<organism evidence="5 6">
    <name type="scientific">Kibdelosporangium lantanae</name>
    <dbReference type="NCBI Taxonomy" id="1497396"/>
    <lineage>
        <taxon>Bacteria</taxon>
        <taxon>Bacillati</taxon>
        <taxon>Actinomycetota</taxon>
        <taxon>Actinomycetes</taxon>
        <taxon>Pseudonocardiales</taxon>
        <taxon>Pseudonocardiaceae</taxon>
        <taxon>Kibdelosporangium</taxon>
    </lineage>
</organism>
<dbReference type="InterPro" id="IPR036271">
    <property type="entry name" value="Tet_transcr_reg_TetR-rel_C_sf"/>
</dbReference>
<dbReference type="SUPFAM" id="SSF48498">
    <property type="entry name" value="Tetracyclin repressor-like, C-terminal domain"/>
    <property type="match status" value="1"/>
</dbReference>
<name>A0ABW3MJT3_9PSEU</name>
<keyword evidence="2 3" id="KW-0238">DNA-binding</keyword>
<dbReference type="EMBL" id="JBHTIS010002211">
    <property type="protein sequence ID" value="MFD1049494.1"/>
    <property type="molecule type" value="Genomic_DNA"/>
</dbReference>
<dbReference type="SUPFAM" id="SSF51395">
    <property type="entry name" value="FMN-linked oxidoreductases"/>
    <property type="match status" value="1"/>
</dbReference>
<sequence>TDAPLDDIAKRAGVGSGTLYRHFPTRMDLIEAVFVQRVSGLVAKSAELADNGDPEQSLLTFLGLVIQQSSTYRGLASALLVALNEKGSEISRSCHTMVYDSAEKLINRAKQAGVVRADVDVRDLLKLVNGIALTADGTDDDPGLVDRLITLVLNGLRDRITVQVDGGMKTGRDVVIAALLGAEEYGFATEPLVVMGCVMMRVCHLDTCPVGVATQNPVLRQRYTGQAEHVVNYFHFIAHEVRETLAALGFRSIDEAVGHAEVLDVDHAVKHWKAQGLDLTPVFEVPDNPYNSAKRKIREQDHGLAHALDRTLIQLSEAALE</sequence>
<dbReference type="Proteomes" id="UP001597045">
    <property type="component" value="Unassembled WGS sequence"/>
</dbReference>
<dbReference type="PROSITE" id="PS50977">
    <property type="entry name" value="HTH_TETR_2"/>
    <property type="match status" value="1"/>
</dbReference>
<dbReference type="Pfam" id="PF01645">
    <property type="entry name" value="Glu_synthase"/>
    <property type="match status" value="1"/>
</dbReference>
<feature type="DNA-binding region" description="H-T-H motif" evidence="3">
    <location>
        <begin position="4"/>
        <end position="23"/>
    </location>
</feature>
<proteinExistence type="inferred from homology"/>
<reference evidence="6" key="1">
    <citation type="journal article" date="2019" name="Int. J. Syst. Evol. Microbiol.">
        <title>The Global Catalogue of Microorganisms (GCM) 10K type strain sequencing project: providing services to taxonomists for standard genome sequencing and annotation.</title>
        <authorList>
            <consortium name="The Broad Institute Genomics Platform"/>
            <consortium name="The Broad Institute Genome Sequencing Center for Infectious Disease"/>
            <person name="Wu L."/>
            <person name="Ma J."/>
        </authorList>
    </citation>
    <scope>NUCLEOTIDE SEQUENCE [LARGE SCALE GENOMIC DNA]</scope>
    <source>
        <strain evidence="6">JCM 31486</strain>
    </source>
</reference>
<gene>
    <name evidence="5" type="ORF">ACFQ1S_30150</name>
</gene>
<dbReference type="InterPro" id="IPR009057">
    <property type="entry name" value="Homeodomain-like_sf"/>
</dbReference>
<dbReference type="PANTHER" id="PTHR43100">
    <property type="entry name" value="GLUTAMATE SYNTHASE [NADPH] SMALL CHAIN"/>
    <property type="match status" value="1"/>
</dbReference>
<accession>A0ABW3MJT3</accession>
<protein>
    <submittedName>
        <fullName evidence="5">Glutamate synthase-related protein</fullName>
    </submittedName>
</protein>
<dbReference type="InterPro" id="IPR051394">
    <property type="entry name" value="Glutamate_Synthase"/>
</dbReference>
<evidence type="ECO:0000256" key="1">
    <source>
        <dbReference type="ARBA" id="ARBA00009716"/>
    </source>
</evidence>
<feature type="non-terminal residue" evidence="5">
    <location>
        <position position="321"/>
    </location>
</feature>
<dbReference type="Gene3D" id="1.10.357.10">
    <property type="entry name" value="Tetracycline Repressor, domain 2"/>
    <property type="match status" value="1"/>
</dbReference>
<dbReference type="InterPro" id="IPR001647">
    <property type="entry name" value="HTH_TetR"/>
</dbReference>
<dbReference type="Pfam" id="PF00440">
    <property type="entry name" value="TetR_N"/>
    <property type="match status" value="1"/>
</dbReference>
<evidence type="ECO:0000313" key="5">
    <source>
        <dbReference type="EMBL" id="MFD1049494.1"/>
    </source>
</evidence>
<keyword evidence="6" id="KW-1185">Reference proteome</keyword>
<evidence type="ECO:0000256" key="2">
    <source>
        <dbReference type="ARBA" id="ARBA00023125"/>
    </source>
</evidence>
<dbReference type="PANTHER" id="PTHR43100:SF1">
    <property type="entry name" value="GLUTAMATE SYNTHASE [NADPH] SMALL CHAIN"/>
    <property type="match status" value="1"/>
</dbReference>
<comment type="similarity">
    <text evidence="1">Belongs to the glutamate synthase family.</text>
</comment>
<feature type="domain" description="HTH tetR-type" evidence="4">
    <location>
        <begin position="1"/>
        <end position="41"/>
    </location>
</feature>
<comment type="caution">
    <text evidence="5">The sequence shown here is derived from an EMBL/GenBank/DDBJ whole genome shotgun (WGS) entry which is preliminary data.</text>
</comment>
<evidence type="ECO:0000256" key="3">
    <source>
        <dbReference type="PROSITE-ProRule" id="PRU00335"/>
    </source>
</evidence>
<dbReference type="InterPro" id="IPR002932">
    <property type="entry name" value="Glu_synthdom"/>
</dbReference>
<dbReference type="InterPro" id="IPR013785">
    <property type="entry name" value="Aldolase_TIM"/>
</dbReference>